<evidence type="ECO:0000259" key="1">
    <source>
        <dbReference type="Pfam" id="PF18738"/>
    </source>
</evidence>
<dbReference type="Proteomes" id="UP001195483">
    <property type="component" value="Unassembled WGS sequence"/>
</dbReference>
<reference evidence="2" key="3">
    <citation type="submission" date="2023-05" db="EMBL/GenBank/DDBJ databases">
        <authorList>
            <person name="Smith C.H."/>
        </authorList>
    </citation>
    <scope>NUCLEOTIDE SEQUENCE</scope>
    <source>
        <strain evidence="2">CHS0354</strain>
        <tissue evidence="2">Mantle</tissue>
    </source>
</reference>
<dbReference type="Pfam" id="PF18738">
    <property type="entry name" value="HEPN_DZIP3"/>
    <property type="match status" value="2"/>
</dbReference>
<comment type="caution">
    <text evidence="2">The sequence shown here is derived from an EMBL/GenBank/DDBJ whole genome shotgun (WGS) entry which is preliminary data.</text>
</comment>
<dbReference type="InterPro" id="IPR041249">
    <property type="entry name" value="HEPN_DZIP3"/>
</dbReference>
<dbReference type="EMBL" id="JAEAOA010002320">
    <property type="protein sequence ID" value="KAK3582748.1"/>
    <property type="molecule type" value="Genomic_DNA"/>
</dbReference>
<keyword evidence="3" id="KW-1185">Reference proteome</keyword>
<name>A0AAE0VLK1_9BIVA</name>
<evidence type="ECO:0000313" key="2">
    <source>
        <dbReference type="EMBL" id="KAK3582748.1"/>
    </source>
</evidence>
<proteinExistence type="predicted"/>
<feature type="domain" description="DZIP3-like HEPN" evidence="1">
    <location>
        <begin position="36"/>
        <end position="184"/>
    </location>
</feature>
<dbReference type="CDD" id="cd01671">
    <property type="entry name" value="CARD"/>
    <property type="match status" value="1"/>
</dbReference>
<dbReference type="InterPro" id="IPR011029">
    <property type="entry name" value="DEATH-like_dom_sf"/>
</dbReference>
<organism evidence="2 3">
    <name type="scientific">Potamilus streckersoni</name>
    <dbReference type="NCBI Taxonomy" id="2493646"/>
    <lineage>
        <taxon>Eukaryota</taxon>
        <taxon>Metazoa</taxon>
        <taxon>Spiralia</taxon>
        <taxon>Lophotrochozoa</taxon>
        <taxon>Mollusca</taxon>
        <taxon>Bivalvia</taxon>
        <taxon>Autobranchia</taxon>
        <taxon>Heteroconchia</taxon>
        <taxon>Palaeoheterodonta</taxon>
        <taxon>Unionida</taxon>
        <taxon>Unionoidea</taxon>
        <taxon>Unionidae</taxon>
        <taxon>Ambleminae</taxon>
        <taxon>Lampsilini</taxon>
        <taxon>Potamilus</taxon>
    </lineage>
</organism>
<reference evidence="2" key="1">
    <citation type="journal article" date="2021" name="Genome Biol. Evol.">
        <title>A High-Quality Reference Genome for a Parasitic Bivalve with Doubly Uniparental Inheritance (Bivalvia: Unionida).</title>
        <authorList>
            <person name="Smith C.H."/>
        </authorList>
    </citation>
    <scope>NUCLEOTIDE SEQUENCE</scope>
    <source>
        <strain evidence="2">CHS0354</strain>
    </source>
</reference>
<gene>
    <name evidence="2" type="ORF">CHS0354_039791</name>
</gene>
<dbReference type="Gene3D" id="1.10.533.10">
    <property type="entry name" value="Death Domain, Fas"/>
    <property type="match status" value="1"/>
</dbReference>
<sequence length="1080" mass="124417">MCDKQRLNLYRLSRLLLEASTDTLRYFFEKLYSPQGDLQSFLKINRNKIKRLYRHNVITSDQKELLKPSNGTLPLLSELDITLLCILLTNLCHHQVGKPQCGWEGEPDDNDLSTGADILRLRKTRNKLYAHRTNAMMTDSDFQETWGKTCKVISRLSSHLDQKLQEDIQSNIEEISKAQVDPETMYKLFEILFNQTLWLILDRIGPQPDHTAPVDAYHDGDEEAETEMPKGYDGIICLIKLYPELKSNMTRPSLTAIAKRLLDKNMISEDEYEQLKDTTKPRRCLTDMLLKKILRLDLEKTELLKFVFNRLRSHHPAIATKISQIVVTEADRTAFRQVKQYGLVGTNAYVTSPNSYKMTDAEILFFERSLCENQECVDRINDELLSQFLISISDHSLINQSEKKISALFKMVQLHSLDVESVLEHILEQSMLEQWKMLRCVVPVRAALDQVMQDKGHEVKDMENTVVHIETAMGDAKVDDKMTNFCRFFLLVMDPGKLTLQSFLEKKYSAIGDLQQFLKSKEGELNILCSKCIIKQWQLDILLPATRDVPAVQNLDISTICILLIYLCQITKPLNGWKELPSNTDLSTGADILRLLHTTENLLFYRMAGGMNALEFNEKWGNIHGAISRLSDQLDEKAIDIKSRMILIRESSIDPGKERKINDEIFKSFLTQLGKNEEMKLGEIITMDVDEVCSDQSNQGYFRSLLGWMRYATNAVNIGFARQFRSDLKAVEKGSIVIKLLVWRDLKVELLTKDFVGKNLRRLIKKGCVESKIKLSGPVHVTVYILSPEAQGEKEEIHFHLELESIKHDVKKPRVHLKSQDMKLMVEEMDPIGLQSWIFDQLQIDLTKQKIMNEIVSWQDLSRCDQMEILLDSIKRLENGFDMLAQYCKENDPYVYNKVFEKQEQLASPEESDTDPKSVWSSYRKGGGLQKLYSMQLDLDVEEQGKLHQCVLNRCLPELKIALDVEAVCVFIQEKEMFDDVTMDHILDQETISDRIMELIRLIQQRDQDTYEEFKKCLVMANQSDLKCLLEKEEAQVLKEMKETHEAQGTDSDGPLAIALVTPSDSRASYIFQLMLDPGS</sequence>
<reference evidence="2" key="2">
    <citation type="journal article" date="2021" name="Genome Biol. Evol.">
        <title>Developing a high-quality reference genome for a parasitic bivalve with doubly uniparental inheritance (Bivalvia: Unionida).</title>
        <authorList>
            <person name="Smith C.H."/>
        </authorList>
    </citation>
    <scope>NUCLEOTIDE SEQUENCE</scope>
    <source>
        <strain evidence="2">CHS0354</strain>
        <tissue evidence="2">Mantle</tissue>
    </source>
</reference>
<dbReference type="SUPFAM" id="SSF47986">
    <property type="entry name" value="DEATH domain"/>
    <property type="match status" value="1"/>
</dbReference>
<dbReference type="AlphaFoldDB" id="A0AAE0VLK1"/>
<feature type="domain" description="DZIP3-like HEPN" evidence="1">
    <location>
        <begin position="513"/>
        <end position="640"/>
    </location>
</feature>
<accession>A0AAE0VLK1</accession>
<protein>
    <recommendedName>
        <fullName evidence="1">DZIP3-like HEPN domain-containing protein</fullName>
    </recommendedName>
</protein>
<evidence type="ECO:0000313" key="3">
    <source>
        <dbReference type="Proteomes" id="UP001195483"/>
    </source>
</evidence>